<sequence length="77" mass="8579">MSSPTPYPPSTQASPPNDLHQLPDPLKVLSPVHNESTANTTPYSLARLLIGKSELKTMLRSLKRPPDKKFIHEIYDA</sequence>
<reference evidence="2 3" key="1">
    <citation type="journal article" date="2012" name="PLoS Pathog.">
        <title>Diverse lifestyles and strategies of plant pathogenesis encoded in the genomes of eighteen Dothideomycetes fungi.</title>
        <authorList>
            <person name="Ohm R.A."/>
            <person name="Feau N."/>
            <person name="Henrissat B."/>
            <person name="Schoch C.L."/>
            <person name="Horwitz B.A."/>
            <person name="Barry K.W."/>
            <person name="Condon B.J."/>
            <person name="Copeland A.C."/>
            <person name="Dhillon B."/>
            <person name="Glaser F."/>
            <person name="Hesse C.N."/>
            <person name="Kosti I."/>
            <person name="LaButti K."/>
            <person name="Lindquist E.A."/>
            <person name="Lucas S."/>
            <person name="Salamov A.A."/>
            <person name="Bradshaw R.E."/>
            <person name="Ciuffetti L."/>
            <person name="Hamelin R.C."/>
            <person name="Kema G.H.J."/>
            <person name="Lawrence C."/>
            <person name="Scott J.A."/>
            <person name="Spatafora J.W."/>
            <person name="Turgeon B.G."/>
            <person name="de Wit P.J.G.M."/>
            <person name="Zhong S."/>
            <person name="Goodwin S.B."/>
            <person name="Grigoriev I.V."/>
        </authorList>
    </citation>
    <scope>NUCLEOTIDE SEQUENCE [LARGE SCALE GENOMIC DNA]</scope>
    <source>
        <strain evidence="3">ND90Pr / ATCC 201652</strain>
    </source>
</reference>
<dbReference type="AlphaFoldDB" id="M2SUB9"/>
<name>M2SUB9_COCSN</name>
<organism evidence="2 3">
    <name type="scientific">Cochliobolus sativus (strain ND90Pr / ATCC 201652)</name>
    <name type="common">Common root rot and spot blotch fungus</name>
    <name type="synonym">Bipolaris sorokiniana</name>
    <dbReference type="NCBI Taxonomy" id="665912"/>
    <lineage>
        <taxon>Eukaryota</taxon>
        <taxon>Fungi</taxon>
        <taxon>Dikarya</taxon>
        <taxon>Ascomycota</taxon>
        <taxon>Pezizomycotina</taxon>
        <taxon>Dothideomycetes</taxon>
        <taxon>Pleosporomycetidae</taxon>
        <taxon>Pleosporales</taxon>
        <taxon>Pleosporineae</taxon>
        <taxon>Pleosporaceae</taxon>
        <taxon>Bipolaris</taxon>
    </lineage>
</organism>
<dbReference type="HOGENOM" id="CLU_2637910_0_0_1"/>
<dbReference type="Proteomes" id="UP000016934">
    <property type="component" value="Unassembled WGS sequence"/>
</dbReference>
<dbReference type="GeneID" id="19136373"/>
<accession>M2SUB9</accession>
<keyword evidence="3" id="KW-1185">Reference proteome</keyword>
<dbReference type="KEGG" id="bsc:COCSADRAFT_310705"/>
<evidence type="ECO:0000313" key="2">
    <source>
        <dbReference type="EMBL" id="EMD65895.1"/>
    </source>
</evidence>
<evidence type="ECO:0000256" key="1">
    <source>
        <dbReference type="SAM" id="MobiDB-lite"/>
    </source>
</evidence>
<dbReference type="EMBL" id="KB445641">
    <property type="protein sequence ID" value="EMD65895.1"/>
    <property type="molecule type" value="Genomic_DNA"/>
</dbReference>
<feature type="region of interest" description="Disordered" evidence="1">
    <location>
        <begin position="1"/>
        <end position="38"/>
    </location>
</feature>
<proteinExistence type="predicted"/>
<gene>
    <name evidence="2" type="ORF">COCSADRAFT_310705</name>
</gene>
<reference evidence="3" key="2">
    <citation type="journal article" date="2013" name="PLoS Genet.">
        <title>Comparative genome structure, secondary metabolite, and effector coding capacity across Cochliobolus pathogens.</title>
        <authorList>
            <person name="Condon B.J."/>
            <person name="Leng Y."/>
            <person name="Wu D."/>
            <person name="Bushley K.E."/>
            <person name="Ohm R.A."/>
            <person name="Otillar R."/>
            <person name="Martin J."/>
            <person name="Schackwitz W."/>
            <person name="Grimwood J."/>
            <person name="MohdZainudin N."/>
            <person name="Xue C."/>
            <person name="Wang R."/>
            <person name="Manning V.A."/>
            <person name="Dhillon B."/>
            <person name="Tu Z.J."/>
            <person name="Steffenson B.J."/>
            <person name="Salamov A."/>
            <person name="Sun H."/>
            <person name="Lowry S."/>
            <person name="LaButti K."/>
            <person name="Han J."/>
            <person name="Copeland A."/>
            <person name="Lindquist E."/>
            <person name="Barry K."/>
            <person name="Schmutz J."/>
            <person name="Baker S.E."/>
            <person name="Ciuffetti L.M."/>
            <person name="Grigoriev I.V."/>
            <person name="Zhong S."/>
            <person name="Turgeon B.G."/>
        </authorList>
    </citation>
    <scope>NUCLEOTIDE SEQUENCE [LARGE SCALE GENOMIC DNA]</scope>
    <source>
        <strain evidence="3">ND90Pr / ATCC 201652</strain>
    </source>
</reference>
<dbReference type="RefSeq" id="XP_007698921.1">
    <property type="nucleotide sequence ID" value="XM_007700731.1"/>
</dbReference>
<protein>
    <submittedName>
        <fullName evidence="2">Uncharacterized protein</fullName>
    </submittedName>
</protein>
<evidence type="ECO:0000313" key="3">
    <source>
        <dbReference type="Proteomes" id="UP000016934"/>
    </source>
</evidence>